<evidence type="ECO:0000313" key="9">
    <source>
        <dbReference type="EMBL" id="SJZ44570.1"/>
    </source>
</evidence>
<comment type="function">
    <text evidence="8">Probably functions as a manganese efflux pump.</text>
</comment>
<dbReference type="RefSeq" id="WP_087678078.1">
    <property type="nucleotide sequence ID" value="NZ_FUWV01000002.1"/>
</dbReference>
<evidence type="ECO:0000256" key="6">
    <source>
        <dbReference type="ARBA" id="ARBA00023136"/>
    </source>
</evidence>
<feature type="transmembrane region" description="Helical" evidence="8">
    <location>
        <begin position="6"/>
        <end position="26"/>
    </location>
</feature>
<keyword evidence="10" id="KW-1185">Reference proteome</keyword>
<feature type="transmembrane region" description="Helical" evidence="8">
    <location>
        <begin position="175"/>
        <end position="192"/>
    </location>
</feature>
<feature type="transmembrane region" description="Helical" evidence="8">
    <location>
        <begin position="144"/>
        <end position="163"/>
    </location>
</feature>
<keyword evidence="4 8" id="KW-1133">Transmembrane helix</keyword>
<comment type="similarity">
    <text evidence="8">Belongs to the MntP (TC 9.B.29) family.</text>
</comment>
<evidence type="ECO:0000256" key="5">
    <source>
        <dbReference type="ARBA" id="ARBA00023065"/>
    </source>
</evidence>
<dbReference type="AlphaFoldDB" id="A0A1T4KQ94"/>
<dbReference type="PANTHER" id="PTHR35529:SF1">
    <property type="entry name" value="MANGANESE EFFLUX PUMP MNTP-RELATED"/>
    <property type="match status" value="1"/>
</dbReference>
<protein>
    <recommendedName>
        <fullName evidence="8">Putative manganese efflux pump MntP</fullName>
    </recommendedName>
</protein>
<keyword evidence="3 8" id="KW-0812">Transmembrane</keyword>
<evidence type="ECO:0000256" key="7">
    <source>
        <dbReference type="ARBA" id="ARBA00023211"/>
    </source>
</evidence>
<evidence type="ECO:0000256" key="4">
    <source>
        <dbReference type="ARBA" id="ARBA00022989"/>
    </source>
</evidence>
<accession>A0A1T4KQ94</accession>
<keyword evidence="7 8" id="KW-0464">Manganese</keyword>
<keyword evidence="6 8" id="KW-0472">Membrane</keyword>
<comment type="subcellular location">
    <subcellularLocation>
        <location evidence="8">Cell membrane</location>
        <topology evidence="8">Multi-pass membrane protein</topology>
    </subcellularLocation>
</comment>
<evidence type="ECO:0000256" key="3">
    <source>
        <dbReference type="ARBA" id="ARBA00022692"/>
    </source>
</evidence>
<sequence length="200" mass="22041">MNLFELFFTAIGVSMDAFAVAISKGLSLKKVTFKNAMIVGLYFGFFQLGMPLIGYFLGVQFQRKITAIDHWIAFVLLGIIGINMIKESKEKSRNKVDEVAMDITYESKESGLSFKTMLFLSIATSIDALAVGVTFAFLQVNIVLAVFFIGVVTFLFSFIGVKIGNIFGIKLKSKAEWLGGFILVGMGSKILLEHLGMISF</sequence>
<evidence type="ECO:0000256" key="1">
    <source>
        <dbReference type="ARBA" id="ARBA00022448"/>
    </source>
</evidence>
<dbReference type="GO" id="GO:0005384">
    <property type="term" value="F:manganese ion transmembrane transporter activity"/>
    <property type="evidence" value="ECO:0007669"/>
    <property type="project" value="UniProtKB-UniRule"/>
</dbReference>
<dbReference type="Proteomes" id="UP000196365">
    <property type="component" value="Unassembled WGS sequence"/>
</dbReference>
<name>A0A1T4KQ94_9FIRM</name>
<proteinExistence type="inferred from homology"/>
<dbReference type="OrthoDB" id="9787346at2"/>
<dbReference type="Pfam" id="PF02659">
    <property type="entry name" value="Mntp"/>
    <property type="match status" value="1"/>
</dbReference>
<dbReference type="EMBL" id="FUWV01000002">
    <property type="protein sequence ID" value="SJZ44570.1"/>
    <property type="molecule type" value="Genomic_DNA"/>
</dbReference>
<dbReference type="GO" id="GO:0005886">
    <property type="term" value="C:plasma membrane"/>
    <property type="evidence" value="ECO:0007669"/>
    <property type="project" value="UniProtKB-SubCell"/>
</dbReference>
<feature type="transmembrane region" description="Helical" evidence="8">
    <location>
        <begin position="117"/>
        <end position="138"/>
    </location>
</feature>
<dbReference type="HAMAP" id="MF_01521">
    <property type="entry name" value="MntP_pump"/>
    <property type="match status" value="1"/>
</dbReference>
<evidence type="ECO:0000256" key="2">
    <source>
        <dbReference type="ARBA" id="ARBA00022475"/>
    </source>
</evidence>
<gene>
    <name evidence="8" type="primary">mntP</name>
    <name evidence="9" type="ORF">SAMN02745973_00654</name>
</gene>
<evidence type="ECO:0000256" key="8">
    <source>
        <dbReference type="HAMAP-Rule" id="MF_01521"/>
    </source>
</evidence>
<keyword evidence="5 8" id="KW-0406">Ion transport</keyword>
<evidence type="ECO:0000313" key="10">
    <source>
        <dbReference type="Proteomes" id="UP000196365"/>
    </source>
</evidence>
<keyword evidence="2 8" id="KW-1003">Cell membrane</keyword>
<dbReference type="InterPro" id="IPR022929">
    <property type="entry name" value="Put_MntP"/>
</dbReference>
<organism evidence="9 10">
    <name type="scientific">Garciella nitratireducens DSM 15102</name>
    <dbReference type="NCBI Taxonomy" id="1121911"/>
    <lineage>
        <taxon>Bacteria</taxon>
        <taxon>Bacillati</taxon>
        <taxon>Bacillota</taxon>
        <taxon>Clostridia</taxon>
        <taxon>Eubacteriales</taxon>
        <taxon>Eubacteriaceae</taxon>
        <taxon>Garciella</taxon>
    </lineage>
</organism>
<reference evidence="9 10" key="1">
    <citation type="submission" date="2017-02" db="EMBL/GenBank/DDBJ databases">
        <authorList>
            <person name="Peterson S.W."/>
        </authorList>
    </citation>
    <scope>NUCLEOTIDE SEQUENCE [LARGE SCALE GENOMIC DNA]</scope>
    <source>
        <strain evidence="9 10">DSM 15102</strain>
    </source>
</reference>
<feature type="transmembrane region" description="Helical" evidence="8">
    <location>
        <begin position="65"/>
        <end position="85"/>
    </location>
</feature>
<dbReference type="InterPro" id="IPR003810">
    <property type="entry name" value="Mntp/YtaF"/>
</dbReference>
<feature type="transmembrane region" description="Helical" evidence="8">
    <location>
        <begin position="38"/>
        <end position="59"/>
    </location>
</feature>
<keyword evidence="1 8" id="KW-0813">Transport</keyword>
<dbReference type="PANTHER" id="PTHR35529">
    <property type="entry name" value="MANGANESE EFFLUX PUMP MNTP-RELATED"/>
    <property type="match status" value="1"/>
</dbReference>